<evidence type="ECO:0000313" key="2">
    <source>
        <dbReference type="Proteomes" id="UP001292913"/>
    </source>
</evidence>
<dbReference type="SUPFAM" id="SSF55486">
    <property type="entry name" value="Metalloproteases ('zincins'), catalytic domain"/>
    <property type="match status" value="1"/>
</dbReference>
<organism evidence="1 2">
    <name type="scientific">Bacteroides vicugnae</name>
    <dbReference type="NCBI Taxonomy" id="3037989"/>
    <lineage>
        <taxon>Bacteria</taxon>
        <taxon>Pseudomonadati</taxon>
        <taxon>Bacteroidota</taxon>
        <taxon>Bacteroidia</taxon>
        <taxon>Bacteroidales</taxon>
        <taxon>Bacteroidaceae</taxon>
        <taxon>Bacteroides</taxon>
    </lineage>
</organism>
<evidence type="ECO:0000313" key="1">
    <source>
        <dbReference type="EMBL" id="MDY7257535.1"/>
    </source>
</evidence>
<dbReference type="EMBL" id="JARZAK010000003">
    <property type="protein sequence ID" value="MDY7257535.1"/>
    <property type="molecule type" value="Genomic_DNA"/>
</dbReference>
<proteinExistence type="predicted"/>
<sequence>MLVDVNGKEWGIVLNANGTKTVTLAVNFNVDSSLNLTSSQINAYKIAISTQLNNTFQEASGGMVSTAVTFYSGNENISQSLSLGKMDGTLGGGTTYFSSSVNLFNPKGELRSLSNIASDATHEVLHTLRLGHPFELMQTADTELVRVAPNSFVSTSTTDKNIVNNIMNYPQITIDGMKGCDLNMLTKGQLNYILNEINLQKRGYGFAPKYNSVLTPEQNANLYKQYYEDYWLNFPGTPVHNQ</sequence>
<dbReference type="RefSeq" id="WP_192933513.1">
    <property type="nucleotide sequence ID" value="NZ_JARZAK010000003.1"/>
</dbReference>
<comment type="caution">
    <text evidence="1">The sequence shown here is derived from an EMBL/GenBank/DDBJ whole genome shotgun (WGS) entry which is preliminary data.</text>
</comment>
<dbReference type="Proteomes" id="UP001292913">
    <property type="component" value="Unassembled WGS sequence"/>
</dbReference>
<accession>A0ABU5HMW8</accession>
<reference evidence="1 2" key="1">
    <citation type="submission" date="2023-04" db="EMBL/GenBank/DDBJ databases">
        <title>Bacteroides pacosi sp. nov., isolated from the fecal material of an alpaca.</title>
        <authorList>
            <person name="Miller S."/>
            <person name="Hendry M."/>
            <person name="King J."/>
            <person name="Sankaranarayanan K."/>
            <person name="Lawson P.A."/>
        </authorList>
    </citation>
    <scope>NUCLEOTIDE SEQUENCE [LARGE SCALE GENOMIC DNA]</scope>
    <source>
        <strain evidence="1 2">A2-P53</strain>
    </source>
</reference>
<gene>
    <name evidence="1" type="ORF">QHG74_07380</name>
</gene>
<keyword evidence="2" id="KW-1185">Reference proteome</keyword>
<name>A0ABU5HMW8_9BACE</name>
<protein>
    <submittedName>
        <fullName evidence="1">Uncharacterized protein</fullName>
    </submittedName>
</protein>